<keyword evidence="2" id="KW-0472">Membrane</keyword>
<gene>
    <name evidence="4" type="ORF">KHLLAP_LOCUS9579</name>
</gene>
<evidence type="ECO:0000256" key="3">
    <source>
        <dbReference type="SAM" id="SignalP"/>
    </source>
</evidence>
<dbReference type="EMBL" id="CAUWAG010000012">
    <property type="protein sequence ID" value="CAJ2509111.1"/>
    <property type="molecule type" value="Genomic_DNA"/>
</dbReference>
<evidence type="ECO:0000256" key="2">
    <source>
        <dbReference type="SAM" id="Phobius"/>
    </source>
</evidence>
<evidence type="ECO:0000313" key="4">
    <source>
        <dbReference type="EMBL" id="CAJ2509111.1"/>
    </source>
</evidence>
<feature type="chain" id="PRO_5042470792" evidence="3">
    <location>
        <begin position="27"/>
        <end position="334"/>
    </location>
</feature>
<accession>A0AAI8VQC8</accession>
<keyword evidence="2" id="KW-0812">Transmembrane</keyword>
<name>A0AAI8VQC8_9PEZI</name>
<evidence type="ECO:0000256" key="1">
    <source>
        <dbReference type="SAM" id="MobiDB-lite"/>
    </source>
</evidence>
<comment type="caution">
    <text evidence="4">The sequence shown here is derived from an EMBL/GenBank/DDBJ whole genome shotgun (WGS) entry which is preliminary data.</text>
</comment>
<organism evidence="4 5">
    <name type="scientific">Anthostomella pinea</name>
    <dbReference type="NCBI Taxonomy" id="933095"/>
    <lineage>
        <taxon>Eukaryota</taxon>
        <taxon>Fungi</taxon>
        <taxon>Dikarya</taxon>
        <taxon>Ascomycota</taxon>
        <taxon>Pezizomycotina</taxon>
        <taxon>Sordariomycetes</taxon>
        <taxon>Xylariomycetidae</taxon>
        <taxon>Xylariales</taxon>
        <taxon>Xylariaceae</taxon>
        <taxon>Anthostomella</taxon>
    </lineage>
</organism>
<feature type="signal peptide" evidence="3">
    <location>
        <begin position="1"/>
        <end position="26"/>
    </location>
</feature>
<sequence length="334" mass="34261">MASRARFNGLLTLIAATSAITSVAAAKDCYKNNGDLWVSDPDAYVASWVPCDASADVSVCCSQDDFCLSNGLCMIQNAGDGNSMILSQEGCTDPKWTGACTNYCTAESDDPNGYMFPWSCGDAGWCCGTKDDSCCSTATDFFPITDPTGIQPPVARLAATATAQSSTTSSTTPISRGTTTTSETAVATHSSPARGAADADASSTACAAANQTATECPVAYSSNTNSTRDLAIGLGVGVPIGLAILTALVWVGLQRRKKAAAAATGAEGNNKTAAAAAGYYPNNPGSLYTPSSTTSSMSELYYRQHDLALARHVNAGGFGPQELPHSREAGELAS</sequence>
<keyword evidence="2" id="KW-1133">Transmembrane helix</keyword>
<feature type="region of interest" description="Disordered" evidence="1">
    <location>
        <begin position="158"/>
        <end position="196"/>
    </location>
</feature>
<proteinExistence type="predicted"/>
<reference evidence="4" key="1">
    <citation type="submission" date="2023-10" db="EMBL/GenBank/DDBJ databases">
        <authorList>
            <person name="Hackl T."/>
        </authorList>
    </citation>
    <scope>NUCLEOTIDE SEQUENCE</scope>
</reference>
<dbReference type="Proteomes" id="UP001295740">
    <property type="component" value="Unassembled WGS sequence"/>
</dbReference>
<feature type="transmembrane region" description="Helical" evidence="2">
    <location>
        <begin position="230"/>
        <end position="253"/>
    </location>
</feature>
<protein>
    <submittedName>
        <fullName evidence="4">Uu.00g141370.m01.CDS01</fullName>
    </submittedName>
</protein>
<keyword evidence="5" id="KW-1185">Reference proteome</keyword>
<keyword evidence="3" id="KW-0732">Signal</keyword>
<dbReference type="AlphaFoldDB" id="A0AAI8VQC8"/>
<evidence type="ECO:0000313" key="5">
    <source>
        <dbReference type="Proteomes" id="UP001295740"/>
    </source>
</evidence>